<evidence type="ECO:0000313" key="2">
    <source>
        <dbReference type="EMBL" id="MDV0446574.1"/>
    </source>
</evidence>
<evidence type="ECO:0000313" key="3">
    <source>
        <dbReference type="Proteomes" id="UP001271789"/>
    </source>
</evidence>
<keyword evidence="3" id="KW-1185">Reference proteome</keyword>
<dbReference type="EMBL" id="JAWDKD010000008">
    <property type="protein sequence ID" value="MDV0446574.1"/>
    <property type="molecule type" value="Genomic_DNA"/>
</dbReference>
<dbReference type="AlphaFoldDB" id="A0AAE4SDB1"/>
<keyword evidence="1" id="KW-1133">Transmembrane helix</keyword>
<dbReference type="RefSeq" id="WP_338098973.1">
    <property type="nucleotide sequence ID" value="NZ_JAWDKD010000008.1"/>
</dbReference>
<evidence type="ECO:0008006" key="4">
    <source>
        <dbReference type="Google" id="ProtNLM"/>
    </source>
</evidence>
<evidence type="ECO:0000256" key="1">
    <source>
        <dbReference type="SAM" id="Phobius"/>
    </source>
</evidence>
<dbReference type="PANTHER" id="PTHR39327:SF1">
    <property type="entry name" value="BLR5470 PROTEIN"/>
    <property type="match status" value="1"/>
</dbReference>
<proteinExistence type="predicted"/>
<accession>A0AAE4SDB1</accession>
<feature type="transmembrane region" description="Helical" evidence="1">
    <location>
        <begin position="12"/>
        <end position="39"/>
    </location>
</feature>
<dbReference type="Gene3D" id="3.10.620.30">
    <property type="match status" value="1"/>
</dbReference>
<name>A0AAE4SDB1_9EURY</name>
<dbReference type="PANTHER" id="PTHR39327">
    <property type="match status" value="1"/>
</dbReference>
<sequence>MSEKSRPKTIFFKAAGVLFFTTILLIAGSIGLSILFSYADGFGFYGGLNDHTPLSASQNISGDIYVSAHNGKMVRSAESAPVTDVMAGFEGLNETPGLVGSGDLNYYVQTFNWNFKGDSWSYTVYIPKESYDYFKTKSHTRNDYEQYALSDYDRDCVQQIAQTLTVQGQEHNYTREEIGLNVIAFVQSISYTSDLETTGFDEYPRYPVETLVDGSGDCEDTAILGAAILNEMGFGVVLLEFPHHMALGVRTEDPKTATISFGNSNYYYIETTTTDFKAGEIPPNVDISNVVVHPLIPVPKMTATLTYKPIGFDLDYIYYRVEADIKNNGPGKAENTSVHFFVEKYPPSDLKIWPPDFDIGVGNLSEDGTGYAKTTLRVPRTEEAKIVLAVHGDNFSPVTLKTEVLHDDVEV</sequence>
<reference evidence="2" key="1">
    <citation type="submission" date="2023-06" db="EMBL/GenBank/DDBJ databases">
        <title>Genome sequence of Methanosarcinaceae archaeon Ag5.</title>
        <authorList>
            <person name="Protasov E."/>
            <person name="Platt K."/>
            <person name="Poehlein A."/>
            <person name="Daniel R."/>
            <person name="Brune A."/>
        </authorList>
    </citation>
    <scope>NUCLEOTIDE SEQUENCE</scope>
    <source>
        <strain evidence="2">Ag5</strain>
    </source>
</reference>
<organism evidence="2 3">
    <name type="scientific">Methanolapillus africanus</name>
    <dbReference type="NCBI Taxonomy" id="3028297"/>
    <lineage>
        <taxon>Archaea</taxon>
        <taxon>Methanobacteriati</taxon>
        <taxon>Methanobacteriota</taxon>
        <taxon>Stenosarchaea group</taxon>
        <taxon>Methanomicrobia</taxon>
        <taxon>Methanosarcinales</taxon>
        <taxon>Methanosarcinaceae</taxon>
        <taxon>Methanolapillus</taxon>
    </lineage>
</organism>
<comment type="caution">
    <text evidence="2">The sequence shown here is derived from an EMBL/GenBank/DDBJ whole genome shotgun (WGS) entry which is preliminary data.</text>
</comment>
<dbReference type="Proteomes" id="UP001271789">
    <property type="component" value="Unassembled WGS sequence"/>
</dbReference>
<keyword evidence="1" id="KW-0472">Membrane</keyword>
<protein>
    <recommendedName>
        <fullName evidence="4">Transglutaminase domain-containing protein</fullName>
    </recommendedName>
</protein>
<gene>
    <name evidence="2" type="ORF">MsAg5_04190</name>
</gene>
<dbReference type="InterPro" id="IPR010319">
    <property type="entry name" value="Transglutaminase-like_Cys_pept"/>
</dbReference>
<keyword evidence="1" id="KW-0812">Transmembrane</keyword>